<sequence>METSFVNGGQLSASNAEVWNSRATMNRDIRSDRIEPLVRWTREHFPGVSTARVVPWAGLRPMLPGMLPKVGRGKRRGVFYNTGHGHLGRTLSAATAEGVAQALSAST</sequence>
<dbReference type="InterPro" id="IPR036188">
    <property type="entry name" value="FAD/NAD-bd_sf"/>
</dbReference>
<keyword evidence="4" id="KW-1185">Reference proteome</keyword>
<dbReference type="EMBL" id="AKAU01000054">
    <property type="protein sequence ID" value="EIN01678.1"/>
    <property type="molecule type" value="Genomic_DNA"/>
</dbReference>
<protein>
    <submittedName>
        <fullName evidence="3">D-amino acid dehydrogenase small subunit</fullName>
        <ecNumber evidence="3">1.4.99.6</ecNumber>
    </submittedName>
</protein>
<organism evidence="3 4">
    <name type="scientific">Paraburkholderia hospita</name>
    <dbReference type="NCBI Taxonomy" id="169430"/>
    <lineage>
        <taxon>Bacteria</taxon>
        <taxon>Pseudomonadati</taxon>
        <taxon>Pseudomonadota</taxon>
        <taxon>Betaproteobacteria</taxon>
        <taxon>Burkholderiales</taxon>
        <taxon>Burkholderiaceae</taxon>
        <taxon>Paraburkholderia</taxon>
    </lineage>
</organism>
<proteinExistence type="predicted"/>
<gene>
    <name evidence="3" type="ORF">WQE_07712</name>
</gene>
<evidence type="ECO:0000259" key="2">
    <source>
        <dbReference type="Pfam" id="PF01266"/>
    </source>
</evidence>
<dbReference type="SUPFAM" id="SSF51971">
    <property type="entry name" value="Nucleotide-binding domain"/>
    <property type="match status" value="1"/>
</dbReference>
<comment type="caution">
    <text evidence="3">The sequence shown here is derived from an EMBL/GenBank/DDBJ whole genome shotgun (WGS) entry which is preliminary data.</text>
</comment>
<feature type="domain" description="FAD dependent oxidoreductase" evidence="2">
    <location>
        <begin position="26"/>
        <end position="101"/>
    </location>
</feature>
<dbReference type="Proteomes" id="UP000004980">
    <property type="component" value="Unassembled WGS sequence"/>
</dbReference>
<reference evidence="3 4" key="1">
    <citation type="journal article" date="2012" name="J. Bacteriol.">
        <title>Draft Genome Sequence of the Soil Bacterium Burkholderia terrae Strain BS001, Which Interacts with Fungal Surface Structures.</title>
        <authorList>
            <person name="Nazir R."/>
            <person name="Hansen M.A."/>
            <person name="Sorensen S."/>
            <person name="van Elsas J.D."/>
        </authorList>
    </citation>
    <scope>NUCLEOTIDE SEQUENCE [LARGE SCALE GENOMIC DNA]</scope>
    <source>
        <strain evidence="3 4">BS001</strain>
    </source>
</reference>
<name>A0ABN0FSD3_9BURK</name>
<evidence type="ECO:0000313" key="4">
    <source>
        <dbReference type="Proteomes" id="UP000004980"/>
    </source>
</evidence>
<accession>A0ABN0FSD3</accession>
<keyword evidence="1 3" id="KW-0560">Oxidoreductase</keyword>
<dbReference type="EC" id="1.4.99.6" evidence="3"/>
<dbReference type="Pfam" id="PF01266">
    <property type="entry name" value="DAO"/>
    <property type="match status" value="1"/>
</dbReference>
<dbReference type="InterPro" id="IPR006076">
    <property type="entry name" value="FAD-dep_OxRdtase"/>
</dbReference>
<dbReference type="Gene3D" id="3.50.50.60">
    <property type="entry name" value="FAD/NAD(P)-binding domain"/>
    <property type="match status" value="1"/>
</dbReference>
<dbReference type="Gene3D" id="3.30.9.10">
    <property type="entry name" value="D-Amino Acid Oxidase, subunit A, domain 2"/>
    <property type="match status" value="1"/>
</dbReference>
<evidence type="ECO:0000256" key="1">
    <source>
        <dbReference type="ARBA" id="ARBA00023002"/>
    </source>
</evidence>
<evidence type="ECO:0000313" key="3">
    <source>
        <dbReference type="EMBL" id="EIN01678.1"/>
    </source>
</evidence>
<dbReference type="GO" id="GO:0016491">
    <property type="term" value="F:oxidoreductase activity"/>
    <property type="evidence" value="ECO:0007669"/>
    <property type="project" value="UniProtKB-KW"/>
</dbReference>